<name>A0A5A7P4M6_STRAF</name>
<gene>
    <name evidence="1" type="ORF">STAS_03404</name>
</gene>
<dbReference type="AlphaFoldDB" id="A0A5A7P4M6"/>
<reference evidence="2" key="1">
    <citation type="journal article" date="2019" name="Curr. Biol.">
        <title>Genome Sequence of Striga asiatica Provides Insight into the Evolution of Plant Parasitism.</title>
        <authorList>
            <person name="Yoshida S."/>
            <person name="Kim S."/>
            <person name="Wafula E.K."/>
            <person name="Tanskanen J."/>
            <person name="Kim Y.M."/>
            <person name="Honaas L."/>
            <person name="Yang Z."/>
            <person name="Spallek T."/>
            <person name="Conn C.E."/>
            <person name="Ichihashi Y."/>
            <person name="Cheong K."/>
            <person name="Cui S."/>
            <person name="Der J.P."/>
            <person name="Gundlach H."/>
            <person name="Jiao Y."/>
            <person name="Hori C."/>
            <person name="Ishida J.K."/>
            <person name="Kasahara H."/>
            <person name="Kiba T."/>
            <person name="Kim M.S."/>
            <person name="Koo N."/>
            <person name="Laohavisit A."/>
            <person name="Lee Y.H."/>
            <person name="Lumba S."/>
            <person name="McCourt P."/>
            <person name="Mortimer J.C."/>
            <person name="Mutuku J.M."/>
            <person name="Nomura T."/>
            <person name="Sasaki-Sekimoto Y."/>
            <person name="Seto Y."/>
            <person name="Wang Y."/>
            <person name="Wakatake T."/>
            <person name="Sakakibara H."/>
            <person name="Demura T."/>
            <person name="Yamaguchi S."/>
            <person name="Yoneyama K."/>
            <person name="Manabe R.I."/>
            <person name="Nelson D.C."/>
            <person name="Schulman A.H."/>
            <person name="Timko M.P."/>
            <person name="dePamphilis C.W."/>
            <person name="Choi D."/>
            <person name="Shirasu K."/>
        </authorList>
    </citation>
    <scope>NUCLEOTIDE SEQUENCE [LARGE SCALE GENOMIC DNA]</scope>
    <source>
        <strain evidence="2">cv. UVA1</strain>
    </source>
</reference>
<dbReference type="GO" id="GO:0016740">
    <property type="term" value="F:transferase activity"/>
    <property type="evidence" value="ECO:0007669"/>
    <property type="project" value="UniProtKB-KW"/>
</dbReference>
<evidence type="ECO:0000313" key="1">
    <source>
        <dbReference type="EMBL" id="GER27679.1"/>
    </source>
</evidence>
<comment type="caution">
    <text evidence="1">The sequence shown here is derived from an EMBL/GenBank/DDBJ whole genome shotgun (WGS) entry which is preliminary data.</text>
</comment>
<keyword evidence="1" id="KW-0808">Transferase</keyword>
<proteinExistence type="predicted"/>
<evidence type="ECO:0000313" key="2">
    <source>
        <dbReference type="Proteomes" id="UP000325081"/>
    </source>
</evidence>
<sequence>MALARVSPSLAIFIYFLENDARAIYFLLPMPFNSSYSLSRFKSNIPKPLWSRRRSVPIPVPRHSIMMLTANNSIIELLALLALDAFHIFPLGFPTYGPHILEARFLSLGWGHVWILQPGIDIHIIAVFLYSLPQVLPHIFERSIQEIIMWIGSYMALVRPRVPPTASHIDISRKDEVSHFVLATALSLYIPLPVQCFSSPVLSGWNPNDSPGVPLLMQEAKHDPFDAEASRSEAAAPSPFAYNYMHLLQLPSPRRISAGFPSLGDFFGLLSIYFKEGPIDNYLGHLQ</sequence>
<keyword evidence="2" id="KW-1185">Reference proteome</keyword>
<organism evidence="1 2">
    <name type="scientific">Striga asiatica</name>
    <name type="common">Asiatic witchweed</name>
    <name type="synonym">Buchnera asiatica</name>
    <dbReference type="NCBI Taxonomy" id="4170"/>
    <lineage>
        <taxon>Eukaryota</taxon>
        <taxon>Viridiplantae</taxon>
        <taxon>Streptophyta</taxon>
        <taxon>Embryophyta</taxon>
        <taxon>Tracheophyta</taxon>
        <taxon>Spermatophyta</taxon>
        <taxon>Magnoliopsida</taxon>
        <taxon>eudicotyledons</taxon>
        <taxon>Gunneridae</taxon>
        <taxon>Pentapetalae</taxon>
        <taxon>asterids</taxon>
        <taxon>lamiids</taxon>
        <taxon>Lamiales</taxon>
        <taxon>Orobanchaceae</taxon>
        <taxon>Buchnereae</taxon>
        <taxon>Striga</taxon>
    </lineage>
</organism>
<dbReference type="Proteomes" id="UP000325081">
    <property type="component" value="Unassembled WGS sequence"/>
</dbReference>
<accession>A0A5A7P4M6</accession>
<protein>
    <submittedName>
        <fullName evidence="1">N-acetylornithine carbamoyltransferase</fullName>
    </submittedName>
</protein>
<dbReference type="EMBL" id="BKCP01002113">
    <property type="protein sequence ID" value="GER27679.1"/>
    <property type="molecule type" value="Genomic_DNA"/>
</dbReference>